<accession>A0A3N1XYB4</accession>
<dbReference type="Pfam" id="PF03646">
    <property type="entry name" value="FlaG"/>
    <property type="match status" value="1"/>
</dbReference>
<evidence type="ECO:0000313" key="3">
    <source>
        <dbReference type="Proteomes" id="UP000273083"/>
    </source>
</evidence>
<protein>
    <submittedName>
        <fullName evidence="2">Flagellar protein FlaG</fullName>
    </submittedName>
</protein>
<gene>
    <name evidence="2" type="ORF">EDD66_101166</name>
</gene>
<dbReference type="InterPro" id="IPR005186">
    <property type="entry name" value="FlaG"/>
</dbReference>
<keyword evidence="2" id="KW-0969">Cilium</keyword>
<keyword evidence="2" id="KW-0966">Cell projection</keyword>
<organism evidence="2 3">
    <name type="scientific">Mobilisporobacter senegalensis</name>
    <dbReference type="NCBI Taxonomy" id="1329262"/>
    <lineage>
        <taxon>Bacteria</taxon>
        <taxon>Bacillati</taxon>
        <taxon>Bacillota</taxon>
        <taxon>Clostridia</taxon>
        <taxon>Lachnospirales</taxon>
        <taxon>Lachnospiraceae</taxon>
        <taxon>Mobilisporobacter</taxon>
    </lineage>
</organism>
<evidence type="ECO:0000313" key="2">
    <source>
        <dbReference type="EMBL" id="ROR31549.1"/>
    </source>
</evidence>
<proteinExistence type="predicted"/>
<keyword evidence="3" id="KW-1185">Reference proteome</keyword>
<dbReference type="PANTHER" id="PTHR37166:SF1">
    <property type="entry name" value="PROTEIN FLAG"/>
    <property type="match status" value="1"/>
</dbReference>
<evidence type="ECO:0000256" key="1">
    <source>
        <dbReference type="SAM" id="MobiDB-lite"/>
    </source>
</evidence>
<comment type="caution">
    <text evidence="2">The sequence shown here is derived from an EMBL/GenBank/DDBJ whole genome shotgun (WGS) entry which is preliminary data.</text>
</comment>
<reference evidence="2 3" key="1">
    <citation type="submission" date="2018-11" db="EMBL/GenBank/DDBJ databases">
        <title>Genomic Encyclopedia of Type Strains, Phase IV (KMG-IV): sequencing the most valuable type-strain genomes for metagenomic binning, comparative biology and taxonomic classification.</title>
        <authorList>
            <person name="Goeker M."/>
        </authorList>
    </citation>
    <scope>NUCLEOTIDE SEQUENCE [LARGE SCALE GENOMIC DNA]</scope>
    <source>
        <strain evidence="2 3">DSM 26537</strain>
    </source>
</reference>
<dbReference type="RefSeq" id="WP_123607646.1">
    <property type="nucleotide sequence ID" value="NZ_RJVG01000001.1"/>
</dbReference>
<keyword evidence="2" id="KW-0282">Flagellum</keyword>
<dbReference type="OrthoDB" id="9799867at2"/>
<feature type="region of interest" description="Disordered" evidence="1">
    <location>
        <begin position="36"/>
        <end position="57"/>
    </location>
</feature>
<name>A0A3N1XYB4_9FIRM</name>
<dbReference type="SUPFAM" id="SSF160214">
    <property type="entry name" value="FlaG-like"/>
    <property type="match status" value="1"/>
</dbReference>
<sequence>MAIETIKNTGAYQAGSIDIQPLAASKASGVNTVESAITNDRTDSGSNDEGSKQGEASITQIRAAISEANYKATRTRCEFSVDDATNRISIKVIDKMSEEVIREIPPEESLEMLAKIWELAGLIVDEKR</sequence>
<dbReference type="InterPro" id="IPR035924">
    <property type="entry name" value="FlaG-like_sf"/>
</dbReference>
<dbReference type="PANTHER" id="PTHR37166">
    <property type="entry name" value="PROTEIN FLAG"/>
    <property type="match status" value="1"/>
</dbReference>
<dbReference type="EMBL" id="RJVG01000001">
    <property type="protein sequence ID" value="ROR31549.1"/>
    <property type="molecule type" value="Genomic_DNA"/>
</dbReference>
<dbReference type="Proteomes" id="UP000273083">
    <property type="component" value="Unassembled WGS sequence"/>
</dbReference>
<dbReference type="Gene3D" id="3.30.160.170">
    <property type="entry name" value="FlaG-like"/>
    <property type="match status" value="1"/>
</dbReference>
<dbReference type="AlphaFoldDB" id="A0A3N1XYB4"/>